<evidence type="ECO:0000313" key="2">
    <source>
        <dbReference type="Proteomes" id="UP000559626"/>
    </source>
</evidence>
<gene>
    <name evidence="1" type="ORF">HHL22_04960</name>
</gene>
<protein>
    <submittedName>
        <fullName evidence="1">Uncharacterized protein</fullName>
    </submittedName>
</protein>
<comment type="caution">
    <text evidence="1">The sequence shown here is derived from an EMBL/GenBank/DDBJ whole genome shotgun (WGS) entry which is preliminary data.</text>
</comment>
<reference evidence="1 2" key="1">
    <citation type="submission" date="2020-04" db="EMBL/GenBank/DDBJ databases">
        <title>Hymenobacter polaris sp. nov., isolated from Arctic soil.</title>
        <authorList>
            <person name="Dahal R.H."/>
        </authorList>
    </citation>
    <scope>NUCLEOTIDE SEQUENCE [LARGE SCALE GENOMIC DNA]</scope>
    <source>
        <strain evidence="1 2">RP-2-7</strain>
    </source>
</reference>
<dbReference type="Proteomes" id="UP000559626">
    <property type="component" value="Unassembled WGS sequence"/>
</dbReference>
<dbReference type="EMBL" id="JABBGH010000001">
    <property type="protein sequence ID" value="NML64549.1"/>
    <property type="molecule type" value="Genomic_DNA"/>
</dbReference>
<name>A0A7Y0AC01_9BACT</name>
<dbReference type="RefSeq" id="WP_169529838.1">
    <property type="nucleotide sequence ID" value="NZ_JABBGH010000001.1"/>
</dbReference>
<accession>A0A7Y0AC01</accession>
<sequence length="66" mass="6905">MDSLLITPASAADLKLVAALLKKMNIAAKVLSDEEKEDLGLAMLIREAAGAPSVSRAAVMRKLGQV</sequence>
<proteinExistence type="predicted"/>
<dbReference type="AlphaFoldDB" id="A0A7Y0AC01"/>
<evidence type="ECO:0000313" key="1">
    <source>
        <dbReference type="EMBL" id="NML64549.1"/>
    </source>
</evidence>
<organism evidence="1 2">
    <name type="scientific">Hymenobacter polaris</name>
    <dbReference type="NCBI Taxonomy" id="2682546"/>
    <lineage>
        <taxon>Bacteria</taxon>
        <taxon>Pseudomonadati</taxon>
        <taxon>Bacteroidota</taxon>
        <taxon>Cytophagia</taxon>
        <taxon>Cytophagales</taxon>
        <taxon>Hymenobacteraceae</taxon>
        <taxon>Hymenobacter</taxon>
    </lineage>
</organism>
<keyword evidence="2" id="KW-1185">Reference proteome</keyword>